<name>A0A9D1F032_9BACT</name>
<evidence type="ECO:0000256" key="3">
    <source>
        <dbReference type="ARBA" id="ARBA00022692"/>
    </source>
</evidence>
<sequence length="125" mass="13582">MLNIIAVFAGGGIGAVLRYLSGVWFLKNLHVNLPVATFTVNITGCFILGFLYILFINKTGWNPAVKLALTAGFCGGLTTFSTFSAEVFEMIRTAQYVQAFWYILLSVIVGLIAVTIGAYFAKLCI</sequence>
<evidence type="ECO:0000256" key="1">
    <source>
        <dbReference type="ARBA" id="ARBA00004651"/>
    </source>
</evidence>
<dbReference type="HAMAP" id="MF_00454">
    <property type="entry name" value="FluC"/>
    <property type="match status" value="1"/>
</dbReference>
<keyword evidence="6 9" id="KW-0407">Ion channel</keyword>
<keyword evidence="3 9" id="KW-0812">Transmembrane</keyword>
<keyword evidence="9" id="KW-0813">Transport</keyword>
<feature type="transmembrane region" description="Helical" evidence="9">
    <location>
        <begin position="67"/>
        <end position="88"/>
    </location>
</feature>
<keyword evidence="9" id="KW-0406">Ion transport</keyword>
<dbReference type="Proteomes" id="UP000823928">
    <property type="component" value="Unassembled WGS sequence"/>
</dbReference>
<dbReference type="PANTHER" id="PTHR28259:SF1">
    <property type="entry name" value="FLUORIDE EXPORT PROTEIN 1-RELATED"/>
    <property type="match status" value="1"/>
</dbReference>
<feature type="binding site" evidence="9">
    <location>
        <position position="78"/>
    </location>
    <ligand>
        <name>Na(+)</name>
        <dbReference type="ChEBI" id="CHEBI:29101"/>
        <note>structural</note>
    </ligand>
</feature>
<evidence type="ECO:0000256" key="5">
    <source>
        <dbReference type="ARBA" id="ARBA00023136"/>
    </source>
</evidence>
<dbReference type="GO" id="GO:0062054">
    <property type="term" value="F:fluoride channel activity"/>
    <property type="evidence" value="ECO:0007669"/>
    <property type="project" value="UniProtKB-UniRule"/>
</dbReference>
<comment type="function">
    <text evidence="9">Fluoride-specific ion channel. Important for reducing fluoride concentration in the cell, thus reducing its toxicity.</text>
</comment>
<keyword evidence="9" id="KW-0915">Sodium</keyword>
<dbReference type="InterPro" id="IPR003691">
    <property type="entry name" value="FluC"/>
</dbReference>
<feature type="transmembrane region" description="Helical" evidence="9">
    <location>
        <begin position="100"/>
        <end position="121"/>
    </location>
</feature>
<evidence type="ECO:0000256" key="2">
    <source>
        <dbReference type="ARBA" id="ARBA00022475"/>
    </source>
</evidence>
<dbReference type="GO" id="GO:0140114">
    <property type="term" value="P:cellular detoxification of fluoride"/>
    <property type="evidence" value="ECO:0007669"/>
    <property type="project" value="UniProtKB-UniRule"/>
</dbReference>
<dbReference type="Pfam" id="PF02537">
    <property type="entry name" value="CRCB"/>
    <property type="match status" value="1"/>
</dbReference>
<keyword evidence="2 9" id="KW-1003">Cell membrane</keyword>
<feature type="binding site" evidence="9">
    <location>
        <position position="75"/>
    </location>
    <ligand>
        <name>Na(+)</name>
        <dbReference type="ChEBI" id="CHEBI:29101"/>
        <note>structural</note>
    </ligand>
</feature>
<comment type="subcellular location">
    <subcellularLocation>
        <location evidence="1 9">Cell membrane</location>
        <topology evidence="1 9">Multi-pass membrane protein</topology>
    </subcellularLocation>
</comment>
<feature type="transmembrane region" description="Helical" evidence="9">
    <location>
        <begin position="6"/>
        <end position="26"/>
    </location>
</feature>
<comment type="activity regulation">
    <text evidence="9">Na(+) is not transported, but it plays an essential structural role and its presence is essential for fluoride channel function.</text>
</comment>
<reference evidence="10" key="1">
    <citation type="submission" date="2020-10" db="EMBL/GenBank/DDBJ databases">
        <authorList>
            <person name="Gilroy R."/>
        </authorList>
    </citation>
    <scope>NUCLEOTIDE SEQUENCE</scope>
    <source>
        <strain evidence="10">6276</strain>
    </source>
</reference>
<feature type="transmembrane region" description="Helical" evidence="9">
    <location>
        <begin position="33"/>
        <end position="55"/>
    </location>
</feature>
<dbReference type="GO" id="GO:0005886">
    <property type="term" value="C:plasma membrane"/>
    <property type="evidence" value="ECO:0007669"/>
    <property type="project" value="UniProtKB-SubCell"/>
</dbReference>
<dbReference type="AlphaFoldDB" id="A0A9D1F032"/>
<dbReference type="PANTHER" id="PTHR28259">
    <property type="entry name" value="FLUORIDE EXPORT PROTEIN 1-RELATED"/>
    <property type="match status" value="1"/>
</dbReference>
<organism evidence="10 11">
    <name type="scientific">Candidatus Scatousia excrementigallinarum</name>
    <dbReference type="NCBI Taxonomy" id="2840935"/>
    <lineage>
        <taxon>Bacteria</taxon>
        <taxon>Candidatus Scatousia</taxon>
    </lineage>
</organism>
<evidence type="ECO:0000256" key="9">
    <source>
        <dbReference type="HAMAP-Rule" id="MF_00454"/>
    </source>
</evidence>
<comment type="similarity">
    <text evidence="7 9">Belongs to the fluoride channel Fluc/FEX (TC 1.A.43) family.</text>
</comment>
<evidence type="ECO:0000256" key="7">
    <source>
        <dbReference type="ARBA" id="ARBA00035120"/>
    </source>
</evidence>
<comment type="caution">
    <text evidence="10">The sequence shown here is derived from an EMBL/GenBank/DDBJ whole genome shotgun (WGS) entry which is preliminary data.</text>
</comment>
<dbReference type="EMBL" id="DVIU01000203">
    <property type="protein sequence ID" value="HIS36998.1"/>
    <property type="molecule type" value="Genomic_DNA"/>
</dbReference>
<reference evidence="10" key="2">
    <citation type="journal article" date="2021" name="PeerJ">
        <title>Extensive microbial diversity within the chicken gut microbiome revealed by metagenomics and culture.</title>
        <authorList>
            <person name="Gilroy R."/>
            <person name="Ravi A."/>
            <person name="Getino M."/>
            <person name="Pursley I."/>
            <person name="Horton D.L."/>
            <person name="Alikhan N.F."/>
            <person name="Baker D."/>
            <person name="Gharbi K."/>
            <person name="Hall N."/>
            <person name="Watson M."/>
            <person name="Adriaenssens E.M."/>
            <person name="Foster-Nyarko E."/>
            <person name="Jarju S."/>
            <person name="Secka A."/>
            <person name="Antonio M."/>
            <person name="Oren A."/>
            <person name="Chaudhuri R.R."/>
            <person name="La Ragione R."/>
            <person name="Hildebrand F."/>
            <person name="Pallen M.J."/>
        </authorList>
    </citation>
    <scope>NUCLEOTIDE SEQUENCE</scope>
    <source>
        <strain evidence="10">6276</strain>
    </source>
</reference>
<evidence type="ECO:0000313" key="11">
    <source>
        <dbReference type="Proteomes" id="UP000823928"/>
    </source>
</evidence>
<evidence type="ECO:0000256" key="8">
    <source>
        <dbReference type="ARBA" id="ARBA00035585"/>
    </source>
</evidence>
<evidence type="ECO:0000256" key="4">
    <source>
        <dbReference type="ARBA" id="ARBA00022989"/>
    </source>
</evidence>
<evidence type="ECO:0000313" key="10">
    <source>
        <dbReference type="EMBL" id="HIS36998.1"/>
    </source>
</evidence>
<dbReference type="NCBIfam" id="TIGR00494">
    <property type="entry name" value="crcB"/>
    <property type="match status" value="1"/>
</dbReference>
<keyword evidence="4 9" id="KW-1133">Transmembrane helix</keyword>
<evidence type="ECO:0000256" key="6">
    <source>
        <dbReference type="ARBA" id="ARBA00023303"/>
    </source>
</evidence>
<dbReference type="GO" id="GO:0046872">
    <property type="term" value="F:metal ion binding"/>
    <property type="evidence" value="ECO:0007669"/>
    <property type="project" value="UniProtKB-KW"/>
</dbReference>
<gene>
    <name evidence="9 10" type="primary">crcB</name>
    <name evidence="9" type="synonym">fluC</name>
    <name evidence="10" type="ORF">IAC10_10290</name>
</gene>
<keyword evidence="9" id="KW-0479">Metal-binding</keyword>
<comment type="catalytic activity">
    <reaction evidence="8">
        <text>fluoride(in) = fluoride(out)</text>
        <dbReference type="Rhea" id="RHEA:76159"/>
        <dbReference type="ChEBI" id="CHEBI:17051"/>
    </reaction>
    <physiologicalReaction direction="left-to-right" evidence="8">
        <dbReference type="Rhea" id="RHEA:76160"/>
    </physiologicalReaction>
</comment>
<protein>
    <recommendedName>
        <fullName evidence="9">Fluoride-specific ion channel FluC</fullName>
    </recommendedName>
</protein>
<accession>A0A9D1F032</accession>
<proteinExistence type="inferred from homology"/>
<keyword evidence="5 9" id="KW-0472">Membrane</keyword>